<evidence type="ECO:0000313" key="4">
    <source>
        <dbReference type="Proteomes" id="UP001168575"/>
    </source>
</evidence>
<feature type="region of interest" description="Disordered" evidence="1">
    <location>
        <begin position="501"/>
        <end position="521"/>
    </location>
</feature>
<evidence type="ECO:0000256" key="2">
    <source>
        <dbReference type="SAM" id="Phobius"/>
    </source>
</evidence>
<reference evidence="3" key="1">
    <citation type="submission" date="2023-07" db="EMBL/GenBank/DDBJ databases">
        <title>Between Cages and Wild: Unraveling the Impact of Captivity on Animal Microbiomes and Antimicrobial Resistance.</title>
        <authorList>
            <person name="Schmartz G.P."/>
            <person name="Rehner J."/>
            <person name="Schuff M.J."/>
            <person name="Becker S.L."/>
            <person name="Kravczyk M."/>
            <person name="Gurevich A."/>
            <person name="Francke R."/>
            <person name="Mueller R."/>
            <person name="Keller V."/>
            <person name="Keller A."/>
        </authorList>
    </citation>
    <scope>NUCLEOTIDE SEQUENCE</scope>
    <source>
        <strain evidence="3">S12M_St_49</strain>
    </source>
</reference>
<evidence type="ECO:0000256" key="1">
    <source>
        <dbReference type="SAM" id="MobiDB-lite"/>
    </source>
</evidence>
<dbReference type="Proteomes" id="UP001168575">
    <property type="component" value="Unassembled WGS sequence"/>
</dbReference>
<name>A0AA43RJR8_9ACTN</name>
<keyword evidence="2" id="KW-1133">Transmembrane helix</keyword>
<feature type="compositionally biased region" description="Polar residues" evidence="1">
    <location>
        <begin position="505"/>
        <end position="521"/>
    </location>
</feature>
<keyword evidence="4" id="KW-1185">Reference proteome</keyword>
<feature type="transmembrane region" description="Helical" evidence="2">
    <location>
        <begin position="527"/>
        <end position="547"/>
    </location>
</feature>
<protein>
    <recommendedName>
        <fullName evidence="5">Gram-positive cocci surface proteins LPxTG domain-containing protein</fullName>
    </recommendedName>
</protein>
<dbReference type="AlphaFoldDB" id="A0AA43RJR8"/>
<keyword evidence="2" id="KW-0812">Transmembrane</keyword>
<keyword evidence="2" id="KW-0472">Membrane</keyword>
<organism evidence="3 4">
    <name type="scientific">Phoenicibacter congonensis</name>
    <dbReference type="NCBI Taxonomy" id="1944646"/>
    <lineage>
        <taxon>Bacteria</taxon>
        <taxon>Bacillati</taxon>
        <taxon>Actinomycetota</taxon>
        <taxon>Coriobacteriia</taxon>
        <taxon>Eggerthellales</taxon>
        <taxon>Eggerthellaceae</taxon>
        <taxon>Phoenicibacter</taxon>
    </lineage>
</organism>
<sequence length="556" mass="61778">FDENVGKTLDVHEYQVYQMTYDMIVQEFGNDQTITDVSVVNVNTNLSASTPVAFTAQPGASCADKFDITEEMWEAARPLDDIIKNTDTPRAPIAGGKYWYSLVLTAKPGYEFSRDFSENSGIKEGSGVTFTVNGVSYTGRIAVSADGKTLTAWEFMDPVTVPKNTDASAITQVNIESLYKYGVGDSPRKTAEPFDEEADKYEIVYECWEEMENGDPVAFWYSDESRYTPSMKRITQFEDGKSYMYSIELREKAGYTFADNCIVRINVRPQSTVIKTQNGLFIPAIDTIHPAMPKEIETVEINNATLSFRDGDKPVFTGTIPDNEKYVLVFEEWKTDGEWTRSDEWFNDADHHGDDKDITAFDKNKTYQYNLYIKLTAKAGEGGWVFGPNTVLKINGKKVSYTYRSIEENENGYRYSFGVATDLTMTPSGSASHTHNYGTEWKYDGANHWHECACGDKADTAVHTFKWVTDKEATATEKGSKHEECSVCGYMKAAVEIPATGSGNGSANQPGKPGNTSSPQTGDNNSLALWFAVLFISGGVLAVLCVANKKEKVKTP</sequence>
<feature type="non-terminal residue" evidence="3">
    <location>
        <position position="1"/>
    </location>
</feature>
<comment type="caution">
    <text evidence="3">The sequence shown here is derived from an EMBL/GenBank/DDBJ whole genome shotgun (WGS) entry which is preliminary data.</text>
</comment>
<accession>A0AA43RJR8</accession>
<gene>
    <name evidence="3" type="ORF">Q3982_07710</name>
</gene>
<proteinExistence type="predicted"/>
<dbReference type="EMBL" id="JAUMVS010000208">
    <property type="protein sequence ID" value="MDO4842543.1"/>
    <property type="molecule type" value="Genomic_DNA"/>
</dbReference>
<evidence type="ECO:0008006" key="5">
    <source>
        <dbReference type="Google" id="ProtNLM"/>
    </source>
</evidence>
<evidence type="ECO:0000313" key="3">
    <source>
        <dbReference type="EMBL" id="MDO4842543.1"/>
    </source>
</evidence>